<dbReference type="EMBL" id="JAQIFT010000007">
    <property type="protein sequence ID" value="MDA3730080.1"/>
    <property type="molecule type" value="Genomic_DNA"/>
</dbReference>
<organism evidence="1 2">
    <name type="scientific">Holtiella tumoricola</name>
    <dbReference type="NCBI Taxonomy" id="3018743"/>
    <lineage>
        <taxon>Bacteria</taxon>
        <taxon>Bacillati</taxon>
        <taxon>Bacillota</taxon>
        <taxon>Clostridia</taxon>
        <taxon>Lachnospirales</taxon>
        <taxon>Cellulosilyticaceae</taxon>
        <taxon>Holtiella</taxon>
    </lineage>
</organism>
<accession>A0AA42DJF3</accession>
<reference evidence="1" key="1">
    <citation type="journal article" date="2023" name="Int. J. Syst. Evol. Microbiol.">
        <title>&lt;i&gt;Holtiella tumoricola&lt;/i&gt; gen. nov. sp. nov., isolated from a human clinical sample.</title>
        <authorList>
            <person name="Allen-Vercoe E."/>
            <person name="Daigneault M.C."/>
            <person name="Vancuren S.J."/>
            <person name="Cochrane K."/>
            <person name="O'Neal L.L."/>
            <person name="Sankaranarayanan K."/>
            <person name="Lawson P.A."/>
        </authorList>
    </citation>
    <scope>NUCLEOTIDE SEQUENCE</scope>
    <source>
        <strain evidence="1">CC70A</strain>
    </source>
</reference>
<proteinExistence type="predicted"/>
<sequence>MKNTTNYGLKKPDGTDAVDIAIINENMDNIDTTMKNNEKQINALAGQIENIDVSSDVRQVINEKVNSDPSKPLNTLINEWLNSAKTAILEKISTLTTHVTSQHTATKHHVSTELSGTNRHITDSLTGTNNHVTACKDNIKDHVTASIANVSEKKYTISKHSLLQTIYDGPINKISGNWIYLGKFVAKRSGTVVLYFNIRQGVTGTSKIAVHSPFSLLPLDGSQYQGVSTPTLDSTMIGFPVNTANPNFGEGRKLVYEYGASRDSNLNQGTFCSVYLFAGQELHFHSWVIDNAQISIFGVEEIL</sequence>
<dbReference type="RefSeq" id="WP_271010821.1">
    <property type="nucleotide sequence ID" value="NZ_JAQIFT010000007.1"/>
</dbReference>
<comment type="caution">
    <text evidence="1">The sequence shown here is derived from an EMBL/GenBank/DDBJ whole genome shotgun (WGS) entry which is preliminary data.</text>
</comment>
<evidence type="ECO:0000313" key="2">
    <source>
        <dbReference type="Proteomes" id="UP001169242"/>
    </source>
</evidence>
<evidence type="ECO:0000313" key="1">
    <source>
        <dbReference type="EMBL" id="MDA3730080.1"/>
    </source>
</evidence>
<name>A0AA42DJF3_9FIRM</name>
<protein>
    <submittedName>
        <fullName evidence="1">Uncharacterized protein</fullName>
    </submittedName>
</protein>
<gene>
    <name evidence="1" type="ORF">PBV87_00945</name>
</gene>
<keyword evidence="2" id="KW-1185">Reference proteome</keyword>
<dbReference type="Proteomes" id="UP001169242">
    <property type="component" value="Unassembled WGS sequence"/>
</dbReference>
<dbReference type="AlphaFoldDB" id="A0AA42DJF3"/>